<feature type="compositionally biased region" description="Low complexity" evidence="7">
    <location>
        <begin position="385"/>
        <end position="395"/>
    </location>
</feature>
<dbReference type="InterPro" id="IPR028426">
    <property type="entry name" value="Huntingtin_fam"/>
</dbReference>
<feature type="region of interest" description="Disordered" evidence="7">
    <location>
        <begin position="977"/>
        <end position="1020"/>
    </location>
</feature>
<keyword evidence="6" id="KW-0539">Nucleus</keyword>
<sequence>MQKTQLDKRKKEISTSVKDKILHCSTIADAICSPSLRTSADFPKVLGLAMDTFLLCCDDENSDVRLMADECLNRTIKTLLDSHLGRLLVELFKEIKKNGSARSLRAALSRFGDICHLMRPQKCRPYTVNLVPAIAKICQRNNEESVQETLAVVISKLMPVLGQFANDKEVKILLKAFLPNLIVNSAIVRRAAASSLTSICLHSRRPSSFFSWILLALFDLILPVNEDYSVYVILGVLLCLRHIVPHLSEAMLTPNSKGNSVIQNEEEMVVTKEQLLKVYELVLHFTIHPDHNVITATLETLYHLLKCAPKVLQQELMSPFGITKSLIFDVPKLNRAMSESQCSMVPSVASIDESALEDDQDIFVPDKRINDHVSYCDEEVRSNIDPSGDGSVSLDGDSEDVSDSSSSKLKPFNDDMSYFLTDGAGSSISVKKMFLKKGASDENMLDTDDEFGGHSASSSPGPLSKCEFKVGNIGTFTDQDIPLKYCTRLLCSSFLLTGTPGYLIPDRNVRISVKSLAIGCLSSVFSLYPSGFFLPLHLGNNSVDSDITDEQQVWDVILYSSHLDPHIRGQTCVMIGSFLGHALREAGGWWSKWVESHGQTGAPPLPCLLSKILSVVQDDSSVASKLGLVGLKQCLNPLLNSLDALESFPILETLLKVRSNSYWLTKVELTELVSSIPYKIVHYLECRCVSGDSLSINTCYQDKVLNDILIPLLGDEDVRVRQASAVAFSKLISNLFYPIDHLNKDAVIAIAKQAIDTYLDVSYKGSLQSSLPLVHALVKPFAVHDSVFYNPVIDAALSKIINLLVNTLRMCTNRYLIYGCCHALCLLSEKFLVTVFPETWTAVISNFKMENFTNETLESSASNLQDGNFGSAAKLNTDLICSLISFVTNTSLCLDLIAHQYVLQLTGNLLCGIWYKYFVENHKNSNGSQLDVKPDAYISFITGKVFHHLMKVLNIFTHVLEDQYPFPASSRSALPSLPNAPSLSPIKRKSKLKDESPPSSNTIKGSPSKSAEKSDVDKERIGSKITGNVGQFHNSPLYMKLFEILKGSHNSYKISMDFQSSEKFCQLLKCVLDVMCQILEISDSCEMSKNAEEMLCYMKSVMVMEASSAVRCVRQLLKCLFGTNLVVLCQEAQLVLGLNKKCTSSNRLSSSIPGLYYTIVSYPYTDFTHSLAEKAMKSVSSDMNDDLVSFRCLNWVKRGSDKLTNVLKSGTKGEKANLASHIRLFEGVVIRALQQYTISSDINLQCQVLDLLAQLVQLRVNYCLLDADQIFISHVIKQFEFIEEGQILKADMLIPRIFYFLILLSYERYHSKPIISVPKILQLCDGLIASGQSPEKYIIPALQPVIEDLFLLRSMNKMDVGKELDAQREVVISTLFKLVYYPQVLDLFFLIIKHSHQEGEDKWRKTSRQVVDVILPLLSRQQIQIETQEELNILHKLLEAVASNVFRPVDILLKALFSQPKDLTVPPNINRWMCMVLTVLRVLISQANEEAVLSRLADMGITIKIYKLGLSPSLRCEKEKADFNVSNACPEFLPGATFARFLFQVLGVVVESLYNHAYMHSLQFSDNVFLCQQASHLLLYFTYMFQSGTFRRLTTSAMTVIKEELSEQEVPSDYPVYYTINEIETLFHKIAPFYPTLVVQWCNILTLLNYDNRKFWSKIVQPHQEPEDVEPTTISMQVTEKKNIFLPCNLEMVRRGGIILLCDYVCENPTDVVQMTWLIVNHVNDIIDLSLETTVQDFISAIHRNPAASGLWIQAIINAHHKAVRKPKFWKQALRCLENIHLSQSGKLLNLLADHFFTTHHLIISSMCDRLACKRMEILLSEPSACQLSIQDIEKFMNNFKLNGIARRHPNFIALCERMKVLLSEEESPTSAHPLVEPVIQIQHIELNKDWYLKFVKERCFNSLSPAKECAHLLSHLKYEDILTVMVSKDFQLPILEQCLILGAKLISCTEKYLSSKSNDPFLGITESPGSALYRSAQSTLLQHLADFMTLLPRTSKHQTRMHKLFSEKSFWEILFFIVPCTCSFLVTQDSLPDRNIPNDSSDDIVHLSAICSEAVVWLIETTKTVSSEMLRSTLFLLDKTLKNTELSTVIGSQSHIPKIFSIISSVHYLMKCLQQNKNSLSQPVPPENPSLTAEQSQARKACIHMIEMIGWLEQTTDYQTDIPDHLFSPLKSVIRGLARLPLVNSFARTPPILWSIGWNPEFSGHLKTIIPPPPGEYLQDRDVLKQFIYRINLLGWISRQQFEETWMALLGVLSATPVDDIDGKEEDQERIRTSCLAVKSITSLLLQTLLLPQPGNPQNSYFLIQPRDKPLAFQHTKCGKKLMCVRLPIHTALQKLLRFERLEEQILNVNTERTATSGSYSLSQVSLEYLNAAAGLIEDNEDLDGSASSNSSPLSTSVGGIASFQLREQCLTAMGLDIHSCLHFLLDLYSQWLSPQTCPYTPLTLLTEVTKSVVALSDIFMEKTQFEWMLDTFLEVQRIHPAEDEVIAQYLIFGICKAAAVLGIEQDILDKLKKLLELSLRSTYLPTKISTLHGLLYLLEQGGGDESFPLLPTATEYILKHLDAADSLKPCSDNEDHILILWAVTFYIMENFQEEISEEEFSQKIYQICLNVCGNSEESVSSAVYLTVLHGLERLLVAEILTGKEANVLLKLTVERIRTGTPVFSMAALGFFLSCMYIGKSTNMWSNELVPDISKTSERSHTTGKQMDTEFLLVAMERVTTLFDRIKKAYPFEAEIVCEILPGFLMEFFPVQEILNKIITEFLSSQQPHPQLMAKVIFEVFQYLHKQSQEEVIHEWVLLSLSNFMQRSPLSMAIWSLSCFFVSATRNFWLQALFPHIQNRMGIMEEQDRVLFCIAGVNFRDQLQNEEQKQAYFNTIQSVALPHTPYADLLSCL</sequence>
<dbReference type="PANTHER" id="PTHR10170:SF10">
    <property type="entry name" value="HUNTINGTIN"/>
    <property type="match status" value="1"/>
</dbReference>
<dbReference type="InterPro" id="IPR048411">
    <property type="entry name" value="Htt_N_HEAT_rpt-1"/>
</dbReference>
<evidence type="ECO:0000313" key="9">
    <source>
        <dbReference type="Proteomes" id="UP001497382"/>
    </source>
</evidence>
<dbReference type="InterPro" id="IPR048412">
    <property type="entry name" value="Htt_bridge"/>
</dbReference>
<dbReference type="Pfam" id="PF20926">
    <property type="entry name" value="Htt_N-HEAT_1"/>
    <property type="match status" value="1"/>
</dbReference>
<feature type="compositionally biased region" description="Basic and acidic residues" evidence="7">
    <location>
        <begin position="1010"/>
        <end position="1020"/>
    </location>
</feature>
<dbReference type="Proteomes" id="UP001497382">
    <property type="component" value="Unassembled WGS sequence"/>
</dbReference>
<keyword evidence="5" id="KW-0963">Cytoplasm</keyword>
<accession>A0AAV1ZF29</accession>
<dbReference type="PANTHER" id="PTHR10170">
    <property type="entry name" value="HUNTINGTON DISEASE PROTEIN"/>
    <property type="match status" value="1"/>
</dbReference>
<evidence type="ECO:0008006" key="10">
    <source>
        <dbReference type="Google" id="ProtNLM"/>
    </source>
</evidence>
<dbReference type="GO" id="GO:0005737">
    <property type="term" value="C:cytoplasm"/>
    <property type="evidence" value="ECO:0007669"/>
    <property type="project" value="UniProtKB-SubCell"/>
</dbReference>
<gene>
    <name evidence="8" type="ORF">LARSCL_LOCUS4896</name>
</gene>
<protein>
    <recommendedName>
        <fullName evidence="10">Huntingtin</fullName>
    </recommendedName>
</protein>
<feature type="compositionally biased region" description="Polar residues" evidence="7">
    <location>
        <begin position="997"/>
        <end position="1009"/>
    </location>
</feature>
<evidence type="ECO:0000256" key="2">
    <source>
        <dbReference type="ARBA" id="ARBA00004123"/>
    </source>
</evidence>
<dbReference type="SUPFAM" id="SSF48371">
    <property type="entry name" value="ARM repeat"/>
    <property type="match status" value="2"/>
</dbReference>
<evidence type="ECO:0000256" key="1">
    <source>
        <dbReference type="ARBA" id="ARBA00002907"/>
    </source>
</evidence>
<dbReference type="Gene3D" id="1.25.10.10">
    <property type="entry name" value="Leucine-rich Repeat Variant"/>
    <property type="match status" value="1"/>
</dbReference>
<comment type="function">
    <text evidence="1">May play a role in microtubule-mediated transport or vesicle function.</text>
</comment>
<dbReference type="InterPro" id="IPR048413">
    <property type="entry name" value="Htt_C-HEAT_rpt"/>
</dbReference>
<dbReference type="Pfam" id="PF12372">
    <property type="entry name" value="Htt_N-HEAT"/>
    <property type="match status" value="1"/>
</dbReference>
<comment type="similarity">
    <text evidence="4">Belongs to the huntingtin family.</text>
</comment>
<dbReference type="InterPro" id="IPR016024">
    <property type="entry name" value="ARM-type_fold"/>
</dbReference>
<evidence type="ECO:0000256" key="5">
    <source>
        <dbReference type="ARBA" id="ARBA00022490"/>
    </source>
</evidence>
<dbReference type="EMBL" id="CAXIEN010000043">
    <property type="protein sequence ID" value="CAL1269719.1"/>
    <property type="molecule type" value="Genomic_DNA"/>
</dbReference>
<evidence type="ECO:0000256" key="6">
    <source>
        <dbReference type="ARBA" id="ARBA00023242"/>
    </source>
</evidence>
<feature type="region of interest" description="Disordered" evidence="7">
    <location>
        <begin position="380"/>
        <end position="408"/>
    </location>
</feature>
<dbReference type="PRINTS" id="PR00375">
    <property type="entry name" value="HUNTINGTIN"/>
</dbReference>
<dbReference type="GO" id="GO:0005634">
    <property type="term" value="C:nucleus"/>
    <property type="evidence" value="ECO:0007669"/>
    <property type="project" value="UniProtKB-SubCell"/>
</dbReference>
<dbReference type="Pfam" id="PF20925">
    <property type="entry name" value="Htt_bridge"/>
    <property type="match status" value="1"/>
</dbReference>
<dbReference type="Pfam" id="PF20927">
    <property type="entry name" value="Htt_C-HEAT"/>
    <property type="match status" value="2"/>
</dbReference>
<dbReference type="InterPro" id="IPR000091">
    <property type="entry name" value="Huntingtin"/>
</dbReference>
<comment type="caution">
    <text evidence="8">The sequence shown here is derived from an EMBL/GenBank/DDBJ whole genome shotgun (WGS) entry which is preliminary data.</text>
</comment>
<keyword evidence="9" id="KW-1185">Reference proteome</keyword>
<name>A0AAV1ZF29_9ARAC</name>
<evidence type="ECO:0000256" key="4">
    <source>
        <dbReference type="ARBA" id="ARBA00007153"/>
    </source>
</evidence>
<evidence type="ECO:0000313" key="8">
    <source>
        <dbReference type="EMBL" id="CAL1269719.1"/>
    </source>
</evidence>
<organism evidence="8 9">
    <name type="scientific">Larinioides sclopetarius</name>
    <dbReference type="NCBI Taxonomy" id="280406"/>
    <lineage>
        <taxon>Eukaryota</taxon>
        <taxon>Metazoa</taxon>
        <taxon>Ecdysozoa</taxon>
        <taxon>Arthropoda</taxon>
        <taxon>Chelicerata</taxon>
        <taxon>Arachnida</taxon>
        <taxon>Araneae</taxon>
        <taxon>Araneomorphae</taxon>
        <taxon>Entelegynae</taxon>
        <taxon>Araneoidea</taxon>
        <taxon>Araneidae</taxon>
        <taxon>Larinioides</taxon>
    </lineage>
</organism>
<comment type="subcellular location">
    <subcellularLocation>
        <location evidence="3">Cytoplasm</location>
    </subcellularLocation>
    <subcellularLocation>
        <location evidence="2">Nucleus</location>
    </subcellularLocation>
</comment>
<proteinExistence type="inferred from homology"/>
<evidence type="ECO:0000256" key="7">
    <source>
        <dbReference type="SAM" id="MobiDB-lite"/>
    </source>
</evidence>
<dbReference type="InterPro" id="IPR024613">
    <property type="entry name" value="Huntingtin_N_HEAT_rpt-2"/>
</dbReference>
<evidence type="ECO:0000256" key="3">
    <source>
        <dbReference type="ARBA" id="ARBA00004496"/>
    </source>
</evidence>
<reference evidence="8 9" key="1">
    <citation type="submission" date="2024-04" db="EMBL/GenBank/DDBJ databases">
        <authorList>
            <person name="Rising A."/>
            <person name="Reimegard J."/>
            <person name="Sonavane S."/>
            <person name="Akerstrom W."/>
            <person name="Nylinder S."/>
            <person name="Hedman E."/>
            <person name="Kallberg Y."/>
        </authorList>
    </citation>
    <scope>NUCLEOTIDE SEQUENCE [LARGE SCALE GENOMIC DNA]</scope>
</reference>
<dbReference type="InterPro" id="IPR011989">
    <property type="entry name" value="ARM-like"/>
</dbReference>